<dbReference type="Proteomes" id="UP000555407">
    <property type="component" value="Unassembled WGS sequence"/>
</dbReference>
<comment type="caution">
    <text evidence="1">The sequence shown here is derived from an EMBL/GenBank/DDBJ whole genome shotgun (WGS) entry which is preliminary data.</text>
</comment>
<dbReference type="InterPro" id="IPR029032">
    <property type="entry name" value="AhpD-like"/>
</dbReference>
<dbReference type="GO" id="GO:0016740">
    <property type="term" value="F:transferase activity"/>
    <property type="evidence" value="ECO:0007669"/>
    <property type="project" value="UniProtKB-KW"/>
</dbReference>
<accession>A0A7X6A551</accession>
<name>A0A7X6A551_9ACTN</name>
<evidence type="ECO:0000313" key="2">
    <source>
        <dbReference type="Proteomes" id="UP000555407"/>
    </source>
</evidence>
<dbReference type="RefSeq" id="WP_202891466.1">
    <property type="nucleotide sequence ID" value="NZ_JAASRO010000001.1"/>
</dbReference>
<dbReference type="SUPFAM" id="SSF69118">
    <property type="entry name" value="AhpD-like"/>
    <property type="match status" value="1"/>
</dbReference>
<evidence type="ECO:0000313" key="1">
    <source>
        <dbReference type="EMBL" id="NIK62166.1"/>
    </source>
</evidence>
<reference evidence="1 2" key="1">
    <citation type="submission" date="2020-03" db="EMBL/GenBank/DDBJ databases">
        <title>Sequencing the genomes of 1000 actinobacteria strains.</title>
        <authorList>
            <person name="Klenk H.-P."/>
        </authorList>
    </citation>
    <scope>NUCLEOTIDE SEQUENCE [LARGE SCALE GENOMIC DNA]</scope>
    <source>
        <strain evidence="1 2">DSM 45490</strain>
    </source>
</reference>
<proteinExistence type="predicted"/>
<sequence>MTTDACFQTLGSTFRRHVRIARNDGVPDDDIRDAVRFTAELGIIRTVNALEELEKILG</sequence>
<keyword evidence="1" id="KW-0808">Transferase</keyword>
<gene>
    <name evidence="1" type="ORF">BJY22_007883</name>
</gene>
<dbReference type="EMBL" id="JAASRO010000001">
    <property type="protein sequence ID" value="NIK62166.1"/>
    <property type="molecule type" value="Genomic_DNA"/>
</dbReference>
<keyword evidence="2" id="KW-1185">Reference proteome</keyword>
<organism evidence="1 2">
    <name type="scientific">Kribbella shirazensis</name>
    <dbReference type="NCBI Taxonomy" id="1105143"/>
    <lineage>
        <taxon>Bacteria</taxon>
        <taxon>Bacillati</taxon>
        <taxon>Actinomycetota</taxon>
        <taxon>Actinomycetes</taxon>
        <taxon>Propionibacteriales</taxon>
        <taxon>Kribbellaceae</taxon>
        <taxon>Kribbella</taxon>
    </lineage>
</organism>
<protein>
    <submittedName>
        <fullName evidence="1">Putative nucleotidyltransferase</fullName>
    </submittedName>
</protein>
<dbReference type="AlphaFoldDB" id="A0A7X6A551"/>